<dbReference type="EMBL" id="CAUJNA010003858">
    <property type="protein sequence ID" value="CAJ1411115.1"/>
    <property type="molecule type" value="Genomic_DNA"/>
</dbReference>
<evidence type="ECO:0000313" key="2">
    <source>
        <dbReference type="EMBL" id="CAJ1411115.1"/>
    </source>
</evidence>
<protein>
    <submittedName>
        <fullName evidence="2">Uncharacterized protein</fullName>
    </submittedName>
</protein>
<keyword evidence="1" id="KW-1133">Transmembrane helix</keyword>
<accession>A0AA36JRL8</accession>
<evidence type="ECO:0000313" key="3">
    <source>
        <dbReference type="Proteomes" id="UP001178507"/>
    </source>
</evidence>
<evidence type="ECO:0000256" key="1">
    <source>
        <dbReference type="SAM" id="Phobius"/>
    </source>
</evidence>
<organism evidence="2 3">
    <name type="scientific">Effrenium voratum</name>
    <dbReference type="NCBI Taxonomy" id="2562239"/>
    <lineage>
        <taxon>Eukaryota</taxon>
        <taxon>Sar</taxon>
        <taxon>Alveolata</taxon>
        <taxon>Dinophyceae</taxon>
        <taxon>Suessiales</taxon>
        <taxon>Symbiodiniaceae</taxon>
        <taxon>Effrenium</taxon>
    </lineage>
</organism>
<gene>
    <name evidence="2" type="ORF">EVOR1521_LOCUS31773</name>
</gene>
<sequence length="257" mass="28550">MPAGSADGLDRLLATSSSLLGTFSIALPERRPPDATTLAHARAAETVHWVASWLLRGQELEVVKVQTPYLCESASDLLSYYESLPLERRLDGLFGVLLTLELLSSANVLRRETFPRTRRCLDMYCLAVGIAGVAPQHLFYRLHYWAWAFETRKAIREVGPPMPTPASTQVGQTICQAWSSLKSGVAPCEKLSTSTTSHWAIILFVLSVGVGGFWWLGIDGAKNIWDSSCRRVRRGWAEVYDLLQKLVQVEETPSSRS</sequence>
<name>A0AA36JRL8_9DINO</name>
<comment type="caution">
    <text evidence="2">The sequence shown here is derived from an EMBL/GenBank/DDBJ whole genome shotgun (WGS) entry which is preliminary data.</text>
</comment>
<keyword evidence="3" id="KW-1185">Reference proteome</keyword>
<dbReference type="Proteomes" id="UP001178507">
    <property type="component" value="Unassembled WGS sequence"/>
</dbReference>
<keyword evidence="1" id="KW-0812">Transmembrane</keyword>
<reference evidence="2" key="1">
    <citation type="submission" date="2023-08" db="EMBL/GenBank/DDBJ databases">
        <authorList>
            <person name="Chen Y."/>
            <person name="Shah S."/>
            <person name="Dougan E. K."/>
            <person name="Thang M."/>
            <person name="Chan C."/>
        </authorList>
    </citation>
    <scope>NUCLEOTIDE SEQUENCE</scope>
</reference>
<proteinExistence type="predicted"/>
<feature type="transmembrane region" description="Helical" evidence="1">
    <location>
        <begin position="199"/>
        <end position="218"/>
    </location>
</feature>
<keyword evidence="1" id="KW-0472">Membrane</keyword>
<dbReference type="AlphaFoldDB" id="A0AA36JRL8"/>